<evidence type="ECO:0000256" key="3">
    <source>
        <dbReference type="ARBA" id="ARBA00022692"/>
    </source>
</evidence>
<feature type="transmembrane region" description="Helical" evidence="7">
    <location>
        <begin position="1345"/>
        <end position="1376"/>
    </location>
</feature>
<keyword evidence="11" id="KW-1185">Reference proteome</keyword>
<keyword evidence="8" id="KW-0732">Signal</keyword>
<feature type="transmembrane region" description="Helical" evidence="7">
    <location>
        <begin position="669"/>
        <end position="688"/>
    </location>
</feature>
<feature type="transmembrane region" description="Helical" evidence="7">
    <location>
        <begin position="2929"/>
        <end position="2950"/>
    </location>
</feature>
<dbReference type="Proteomes" id="UP000005239">
    <property type="component" value="Unassembled WGS sequence"/>
</dbReference>
<feature type="transmembrane region" description="Helical" evidence="7">
    <location>
        <begin position="641"/>
        <end position="660"/>
    </location>
</feature>
<feature type="transmembrane region" description="Helical" evidence="7">
    <location>
        <begin position="180"/>
        <end position="200"/>
    </location>
</feature>
<feature type="transmembrane region" description="Helical" evidence="7">
    <location>
        <begin position="1682"/>
        <end position="1700"/>
    </location>
</feature>
<feature type="transmembrane region" description="Helical" evidence="7">
    <location>
        <begin position="2696"/>
        <end position="2717"/>
    </location>
</feature>
<reference evidence="10" key="2">
    <citation type="submission" date="2022-06" db="UniProtKB">
        <authorList>
            <consortium name="EnsemblMetazoa"/>
        </authorList>
    </citation>
    <scope>IDENTIFICATION</scope>
    <source>
        <strain evidence="10">PS312</strain>
    </source>
</reference>
<reference evidence="11" key="1">
    <citation type="journal article" date="2008" name="Nat. Genet.">
        <title>The Pristionchus pacificus genome provides a unique perspective on nematode lifestyle and parasitism.</title>
        <authorList>
            <person name="Dieterich C."/>
            <person name="Clifton S.W."/>
            <person name="Schuster L.N."/>
            <person name="Chinwalla A."/>
            <person name="Delehaunty K."/>
            <person name="Dinkelacker I."/>
            <person name="Fulton L."/>
            <person name="Fulton R."/>
            <person name="Godfrey J."/>
            <person name="Minx P."/>
            <person name="Mitreva M."/>
            <person name="Roeseler W."/>
            <person name="Tian H."/>
            <person name="Witte H."/>
            <person name="Yang S.P."/>
            <person name="Wilson R.K."/>
            <person name="Sommer R.J."/>
        </authorList>
    </citation>
    <scope>NUCLEOTIDE SEQUENCE [LARGE SCALE GENOMIC DNA]</scope>
    <source>
        <strain evidence="11">PS312</strain>
    </source>
</reference>
<feature type="transmembrane region" description="Helical" evidence="7">
    <location>
        <begin position="851"/>
        <end position="876"/>
    </location>
</feature>
<dbReference type="Pfam" id="PF07690">
    <property type="entry name" value="MFS_1"/>
    <property type="match status" value="5"/>
</dbReference>
<feature type="transmembrane region" description="Helical" evidence="7">
    <location>
        <begin position="1002"/>
        <end position="1025"/>
    </location>
</feature>
<keyword evidence="4 7" id="KW-1133">Transmembrane helix</keyword>
<feature type="transmembrane region" description="Helical" evidence="7">
    <location>
        <begin position="728"/>
        <end position="752"/>
    </location>
</feature>
<feature type="transmembrane region" description="Helical" evidence="7">
    <location>
        <begin position="99"/>
        <end position="122"/>
    </location>
</feature>
<evidence type="ECO:0000256" key="6">
    <source>
        <dbReference type="ARBA" id="ARBA00024338"/>
    </source>
</evidence>
<feature type="transmembrane region" description="Helical" evidence="7">
    <location>
        <begin position="2663"/>
        <end position="2690"/>
    </location>
</feature>
<feature type="transmembrane region" description="Helical" evidence="7">
    <location>
        <begin position="509"/>
        <end position="527"/>
    </location>
</feature>
<dbReference type="Gene3D" id="1.20.1250.20">
    <property type="entry name" value="MFS general substrate transporter like domains"/>
    <property type="match status" value="8"/>
</dbReference>
<feature type="transmembrane region" description="Helical" evidence="7">
    <location>
        <begin position="2535"/>
        <end position="2554"/>
    </location>
</feature>
<feature type="transmembrane region" description="Helical" evidence="7">
    <location>
        <begin position="1947"/>
        <end position="1966"/>
    </location>
</feature>
<accession>A0A8R1U817</accession>
<feature type="transmembrane region" description="Helical" evidence="7">
    <location>
        <begin position="926"/>
        <end position="951"/>
    </location>
</feature>
<feature type="domain" description="Major facilitator superfamily (MFS) profile" evidence="9">
    <location>
        <begin position="603"/>
        <end position="1030"/>
    </location>
</feature>
<feature type="transmembrane region" description="Helical" evidence="7">
    <location>
        <begin position="1508"/>
        <end position="1527"/>
    </location>
</feature>
<name>A0A8R1U817_PRIPA</name>
<dbReference type="GO" id="GO:0022857">
    <property type="term" value="F:transmembrane transporter activity"/>
    <property type="evidence" value="ECO:0000318"/>
    <property type="project" value="GO_Central"/>
</dbReference>
<protein>
    <recommendedName>
        <fullName evidence="9">Major facilitator superfamily (MFS) profile domain-containing protein</fullName>
    </recommendedName>
</protein>
<feature type="transmembrane region" description="Helical" evidence="7">
    <location>
        <begin position="2316"/>
        <end position="2337"/>
    </location>
</feature>
<feature type="transmembrane region" description="Helical" evidence="7">
    <location>
        <begin position="1743"/>
        <end position="1765"/>
    </location>
</feature>
<evidence type="ECO:0000259" key="9">
    <source>
        <dbReference type="PROSITE" id="PS50850"/>
    </source>
</evidence>
<feature type="transmembrane region" description="Helical" evidence="7">
    <location>
        <begin position="758"/>
        <end position="779"/>
    </location>
</feature>
<feature type="transmembrane region" description="Helical" evidence="7">
    <location>
        <begin position="1303"/>
        <end position="1324"/>
    </location>
</feature>
<feature type="transmembrane region" description="Helical" evidence="7">
    <location>
        <begin position="1470"/>
        <end position="1488"/>
    </location>
</feature>
<feature type="transmembrane region" description="Helical" evidence="7">
    <location>
        <begin position="2738"/>
        <end position="2758"/>
    </location>
</feature>
<feature type="transmembrane region" description="Helical" evidence="7">
    <location>
        <begin position="3017"/>
        <end position="3044"/>
    </location>
</feature>
<feature type="transmembrane region" description="Helical" evidence="7">
    <location>
        <begin position="700"/>
        <end position="721"/>
    </location>
</feature>
<feature type="transmembrane region" description="Helical" evidence="7">
    <location>
        <begin position="1910"/>
        <end position="1935"/>
    </location>
</feature>
<feature type="transmembrane region" description="Helical" evidence="7">
    <location>
        <begin position="3085"/>
        <end position="3111"/>
    </location>
</feature>
<feature type="transmembrane region" description="Helical" evidence="7">
    <location>
        <begin position="2205"/>
        <end position="2225"/>
    </location>
</feature>
<feature type="transmembrane region" description="Helical" evidence="7">
    <location>
        <begin position="1837"/>
        <end position="1855"/>
    </location>
</feature>
<comment type="similarity">
    <text evidence="6">Belongs to the major facilitator superfamily. Spinster (TC 2.A.1.49) family.</text>
</comment>
<evidence type="ECO:0000256" key="4">
    <source>
        <dbReference type="ARBA" id="ARBA00022989"/>
    </source>
</evidence>
<dbReference type="SUPFAM" id="SSF103473">
    <property type="entry name" value="MFS general substrate transporter"/>
    <property type="match status" value="6"/>
</dbReference>
<dbReference type="InterPro" id="IPR020846">
    <property type="entry name" value="MFS_dom"/>
</dbReference>
<dbReference type="PROSITE" id="PS51257">
    <property type="entry name" value="PROKAR_LIPOPROTEIN"/>
    <property type="match status" value="1"/>
</dbReference>
<sequence length="3196" mass="347786">MISLVKVLYIGVLLYGCDCDAHGTPPTRFFRVWNDTSLYSTHRSYLANSNLARSNRRDSAMNLRNIGESQVTVGCIFPGHKGLIVTFDVNNGLFQCNKIVIAALLCTILSLFLDSIAIDGLVPLIQSHFNLNGAQAATIRRLWTALSASHTATLGIMWIFGGVIERRQVSFLGDRILRKLYFISASTWIVLSLSSILLGSESFLAFVVLRSLSAVASAIVGVLSLVLMADVFCGLYESIKMFTDQNSRSSARHCPKSHANERDDARLSSSIVVSSGLPWQTGLIPWPNGQGKKSLLTVAFRLWTIKSFVIITIGTSLGTFCMRALAFWMPSGLLSALTYAPEAFMGLSYPRFVTASLKMLYIRSAQPPSTQSYRSQECYLECRPFFGLLRVGITDRGVFALADLDMPMPSQSRRSFSKLSVCQQLSSAIMQQMLMMVLRSDSRAGGIASSRLIGGIANTPAAQIDGFVPIFGLVLRKQKTDKKIRTKYTFRGDSTLEVDKFHSFQKGNVLFAGGLTYLALVLFFEVIKAEADDAMKEEDGEPTEHTSLISPSKSRTDSVVYNVIRLCCALASFKPIVITQSRANRASLDACCKRETMISKIFVTSCYTCIMLLSTFDGAAIDGIVPLIEKNFNINDAQTATIRTVSTIVNTTTLALIWIIGDYFERRKFFLSSVSLWIVLSLLSILLGSNTFGVFVTFRAFGSGAAAIFQVLVPVMVADLFQDRALGIALMLMTGSELISGNFISILNSWIVSSEMPWQTGLVSGPLLAIVPLVGVVFAKNTITRVEKSERKSIVKSLKGAMGLFSIKSFVLITTVSCLTLFHVRAFRFWFPTMILTAVTEFPDAFMGLTYTMVTTSFTILQLAGMLIGMPIILWFAQSWKDGTGPFAGGQIFARAFPIVASAGTLTGAVSYTATILLVIKSFPLFLVAEFMIGFGSAADISLSTLMLLMVVPTSSRSAAVALSRLISGIFVTPAAQLIGMVSDAFRGNSTLPYDRFHAYQMALLCSVSFSFGAAVCDFILIFFFKQDCERADQKTKEEEAIVDENTNLLGAPHLRVESMETTVVRSRASTVAEYSLPDKDRLAQIALNTSAFSLGQIVQECFFLARALVVVVSNKPNTLISCYQARCKQQVDSLCKVFLISCYACINFLSTLDGNAINGIVPLIEQNYNINDVEAASLKTASSIVHTATLAALWIAGDYFQRRLRLFSKKLNLFLSSVALWIVFSLLSILLGSETFAIFVAFRSLGSGAHSISGVLVPVMVADLFQDRALGIALMIMKACDMISGNFIGILNSWIVTSGVQWQSGLIIGPSLTIVPLIGLLCAKNSRRDVKRTESRSIQKSLHGAFGLFSIKSVALLTAATSLEGFHVVAFRFFFPTMVLTAWQEYSEAFFGQSYTMITTLFTSIKLAGILIGMPIILWFAQSWRHGTGLFAGRGDNLRAFPILLSAGALLNTIAFTAAFLLLVESYPAFLISMFLVGLGVAADVSLSTQSMLMVVPISSRAAAVALSRLISGLADAPAAQLVGLISDTFRGDSTLPYDRFRAYQLAQVCAMVFSFGSAICDIILIFCFKQDCEKAEHQSKEEEEESADENSFLIRSPKVRSESVPEASKSKIFVITCYALYSFFSTFDGNALNGILPLLEQNFNINDVEAASLKTANTIVYTATLAVLWISGDYFQRRKLFLSSIGLWIVLSLLSIFLGSETFAIFVTFRALSTGAYSISGVLVPVMVADMFQDRALGISLMALTGCDIISGNFVGIISSWIVTSGAPWQSGLVVGPLLSIIPLLGLLCVDNRPDKVKNIEGRSIQKSLRGALGLFSIKSVVLQTAVMALDMFHVVAYGFFFPSMVLAAMDAYPEVFLGQSYTMVTTFFIVIKLAGTVIGMPMTLWFAQTWRHGSGLCSRYDENLRAFPIVMSAGALLKSCAYVAAFLLLAMVAPTNSRTSAVALARLIAGVVTTPAAQLIGLISDTLRGDSTLPYDRFHSYQLALLCSVLFAFASALCDVILVFFFKQDCERAEYQSKEEEDVSVDESSFLIGSPKVRCESLLEASVRSRTATASTRAETSMATGQTALPLISSAFSVFQSLLSPVCAMSVARKDPLNQTTGVKVLIASCILIIKFLSSIDKYDIDGVVPLIKENFNINDAQTGIIRTSSSITNIIATALVWIFGDIFCRRKAFLITVSMWIITSICSLLLGSHIYAVFVGFRALGAASSAVFEILMPVLLADMFADRALGVAMMFASGCELVSGLAIGVANSWILTAKLPWQSGLIFGPLISIAPLIVLACTGRSFGSSDRQGGGLNKGLSTAFGLFRNKSYVIVVVATSFVAFAMGAYTFWLPSMFLNAWNSTPDAFPGLSYTAITILNSIFIMSGAVVWTAAYALYIILVVESYVATLACIFFVGMGQAVQACISQLMLLLVMPSSSRSSGVALHRLIIVIVSTPSAQIMGMISDAIRGDSTLPLDSFHAYQKALLFASVFMIAATIFFIILIVFFPGDCEKAEELHGIWPNQDEEEDAVTETTSLLHKSRTNSIMEHVATKFAASFGLLLILFLSSFDNSGIEGIVPLIQEHFNISDAQTAVIQTSSNITHVVALGFVWIFGDSVRRRKAFFSSVSLWIVFSLLSIILGSNSFMILVAFRAFGAASLATFKVLIQVILADLFRGRALGIAMMLMAACDIVSGMVTGIVSSWIVSSGMPWQTGLLAGPLLSIPLLTCLFFASRSFYAEKRSTNLNRIVSNAFGILSIKSYLLWASAVSLGMFQVKAYDFWSPSMFLSALGSFPEAFSGLSYTTIISLNSFAMMIGMIVGLPPIIWLAQSWHHGTGLFAGRTEFTRAYPIVVGLGSILQVGSFIVSILSIVNSYFVCLACLFLNGIGSATQVCLTQQMLLLTCCSSCTIASSYGVYRGSSSHLIGMLSDAFHKNSTLPVDRFRAYQLAQLFGSSFAVAIAAIFLIKTFPGDFKRAEERDNEMTHQKEVNEKTSLIGDSKLRSESIIESIARSRANTASIHESVRLSLQIVKVLVTVCLILIPVLSSFVATGIDGIVPLIQQHYNINDSETATIRTTSSITHTFTLALVWFFGDSFKRRRLFLLSVGTWITLSILSIVLGVNSFMLFVVFRALGAAASSVFSVLVPVILADLSWIVTSTIPWQSGLLISTLLAMPPLLFLICARYHLRNVERPESVKGFRSIVDSAFGIFSM</sequence>
<evidence type="ECO:0000313" key="11">
    <source>
        <dbReference type="Proteomes" id="UP000005239"/>
    </source>
</evidence>
<feature type="transmembrane region" description="Helical" evidence="7">
    <location>
        <begin position="212"/>
        <end position="236"/>
    </location>
</feature>
<evidence type="ECO:0000256" key="7">
    <source>
        <dbReference type="SAM" id="Phobius"/>
    </source>
</evidence>
<dbReference type="PANTHER" id="PTHR23505:SF79">
    <property type="entry name" value="PROTEIN SPINSTER"/>
    <property type="match status" value="1"/>
</dbReference>
<feature type="transmembrane region" description="Helical" evidence="7">
    <location>
        <begin position="2607"/>
        <end position="2625"/>
    </location>
</feature>
<feature type="chain" id="PRO_5035890118" description="Major facilitator superfamily (MFS) profile domain-containing protein" evidence="8">
    <location>
        <begin position="24"/>
        <end position="3196"/>
    </location>
</feature>
<evidence type="ECO:0000256" key="2">
    <source>
        <dbReference type="ARBA" id="ARBA00022448"/>
    </source>
</evidence>
<dbReference type="InterPro" id="IPR011701">
    <property type="entry name" value="MFS"/>
</dbReference>
<feature type="transmembrane region" description="Helical" evidence="7">
    <location>
        <begin position="302"/>
        <end position="326"/>
    </location>
</feature>
<feature type="transmembrane region" description="Helical" evidence="7">
    <location>
        <begin position="1706"/>
        <end position="1731"/>
    </location>
</feature>
<feature type="transmembrane region" description="Helical" evidence="7">
    <location>
        <begin position="1986"/>
        <end position="2009"/>
    </location>
</feature>
<gene>
    <name evidence="10" type="primary">WBGene00097312</name>
</gene>
<feature type="transmembrane region" description="Helical" evidence="7">
    <location>
        <begin position="800"/>
        <end position="824"/>
    </location>
</feature>
<feature type="transmembrane region" description="Helical" evidence="7">
    <location>
        <begin position="142"/>
        <end position="160"/>
    </location>
</feature>
<comment type="subcellular location">
    <subcellularLocation>
        <location evidence="1">Membrane</location>
        <topology evidence="1">Multi-pass membrane protein</topology>
    </subcellularLocation>
</comment>
<feature type="transmembrane region" description="Helical" evidence="7">
    <location>
        <begin position="2795"/>
        <end position="2813"/>
    </location>
</feature>
<feature type="transmembrane region" description="Helical" evidence="7">
    <location>
        <begin position="3117"/>
        <end position="3138"/>
    </location>
</feature>
<feature type="transmembrane region" description="Helical" evidence="7">
    <location>
        <begin position="598"/>
        <end position="621"/>
    </location>
</feature>
<feature type="transmembrane region" description="Helical" evidence="7">
    <location>
        <begin position="1813"/>
        <end position="1831"/>
    </location>
</feature>
<evidence type="ECO:0000313" key="10">
    <source>
        <dbReference type="EnsemblMetazoa" id="PPA07758.1"/>
    </source>
</evidence>
<dbReference type="GO" id="GO:0016020">
    <property type="term" value="C:membrane"/>
    <property type="evidence" value="ECO:0000318"/>
    <property type="project" value="GO_Central"/>
</dbReference>
<dbReference type="EnsemblMetazoa" id="PPA07758.1">
    <property type="protein sequence ID" value="PPA07758.1"/>
    <property type="gene ID" value="WBGene00097312"/>
</dbReference>
<feature type="transmembrane region" description="Helical" evidence="7">
    <location>
        <begin position="2176"/>
        <end position="2199"/>
    </location>
</feature>
<feature type="transmembrane region" description="Helical" evidence="7">
    <location>
        <begin position="2470"/>
        <end position="2492"/>
    </location>
</feature>
<feature type="transmembrane region" description="Helical" evidence="7">
    <location>
        <begin position="1270"/>
        <end position="1297"/>
    </location>
</feature>
<feature type="transmembrane region" description="Helical" evidence="7">
    <location>
        <begin position="3150"/>
        <end position="3171"/>
    </location>
</feature>
<feature type="transmembrane region" description="Helical" evidence="7">
    <location>
        <begin position="1212"/>
        <end position="1231"/>
    </location>
</feature>
<feature type="signal peptide" evidence="8">
    <location>
        <begin position="1"/>
        <end position="23"/>
    </location>
</feature>
<feature type="transmembrane region" description="Helical" evidence="7">
    <location>
        <begin position="1396"/>
        <end position="1421"/>
    </location>
</feature>
<feature type="transmembrane region" description="Helical" evidence="7">
    <location>
        <begin position="2391"/>
        <end position="2417"/>
    </location>
</feature>
<dbReference type="PANTHER" id="PTHR23505">
    <property type="entry name" value="SPINSTER"/>
    <property type="match status" value="1"/>
</dbReference>
<keyword evidence="5 7" id="KW-0472">Membrane</keyword>
<keyword evidence="3 7" id="KW-0812">Transmembrane</keyword>
<keyword evidence="2" id="KW-0813">Transport</keyword>
<evidence type="ECO:0000256" key="5">
    <source>
        <dbReference type="ARBA" id="ARBA00023136"/>
    </source>
</evidence>
<organism evidence="10 11">
    <name type="scientific">Pristionchus pacificus</name>
    <name type="common">Parasitic nematode worm</name>
    <dbReference type="NCBI Taxonomy" id="54126"/>
    <lineage>
        <taxon>Eukaryota</taxon>
        <taxon>Metazoa</taxon>
        <taxon>Ecdysozoa</taxon>
        <taxon>Nematoda</taxon>
        <taxon>Chromadorea</taxon>
        <taxon>Rhabditida</taxon>
        <taxon>Rhabditina</taxon>
        <taxon>Diplogasteromorpha</taxon>
        <taxon>Diplogasteroidea</taxon>
        <taxon>Neodiplogasteridae</taxon>
        <taxon>Pristionchus</taxon>
    </lineage>
</organism>
<feature type="transmembrane region" description="Helical" evidence="7">
    <location>
        <begin position="1442"/>
        <end position="1464"/>
    </location>
</feature>
<feature type="transmembrane region" description="Helical" evidence="7">
    <location>
        <begin position="1547"/>
        <end position="1570"/>
    </location>
</feature>
<feature type="transmembrane region" description="Helical" evidence="7">
    <location>
        <begin position="2265"/>
        <end position="2285"/>
    </location>
</feature>
<dbReference type="InterPro" id="IPR044770">
    <property type="entry name" value="MFS_spinster-like"/>
</dbReference>
<feature type="transmembrane region" description="Helical" evidence="7">
    <location>
        <begin position="2631"/>
        <end position="2651"/>
    </location>
</feature>
<evidence type="ECO:0000256" key="8">
    <source>
        <dbReference type="SAM" id="SignalP"/>
    </source>
</evidence>
<proteinExistence type="inferred from homology"/>
<feature type="transmembrane region" description="Helical" evidence="7">
    <location>
        <begin position="1771"/>
        <end position="1792"/>
    </location>
</feature>
<evidence type="ECO:0000256" key="1">
    <source>
        <dbReference type="ARBA" id="ARBA00004141"/>
    </source>
</evidence>
<feature type="transmembrane region" description="Helical" evidence="7">
    <location>
        <begin position="963"/>
        <end position="982"/>
    </location>
</feature>
<feature type="transmembrane region" description="Helical" evidence="7">
    <location>
        <begin position="2357"/>
        <end position="2384"/>
    </location>
</feature>
<dbReference type="InterPro" id="IPR036259">
    <property type="entry name" value="MFS_trans_sf"/>
</dbReference>
<dbReference type="PROSITE" id="PS50850">
    <property type="entry name" value="MFS"/>
    <property type="match status" value="2"/>
</dbReference>
<feature type="transmembrane region" description="Helical" evidence="7">
    <location>
        <begin position="1867"/>
        <end position="1890"/>
    </location>
</feature>
<feature type="domain" description="Major facilitator superfamily (MFS) profile" evidence="9">
    <location>
        <begin position="2110"/>
        <end position="2721"/>
    </location>
</feature>
<feature type="transmembrane region" description="Helical" evidence="7">
    <location>
        <begin position="1237"/>
        <end position="1258"/>
    </location>
</feature>
<feature type="transmembrane region" description="Helical" evidence="7">
    <location>
        <begin position="2232"/>
        <end position="2259"/>
    </location>
</feature>
<feature type="transmembrane region" description="Helical" evidence="7">
    <location>
        <begin position="897"/>
        <end position="920"/>
    </location>
</feature>